<gene>
    <name evidence="2" type="primary">TRA1_8</name>
    <name evidence="2" type="ORF">LTR16_010648</name>
</gene>
<dbReference type="Pfam" id="PF20175">
    <property type="entry name" value="Tra1_central"/>
    <property type="match status" value="1"/>
</dbReference>
<proteinExistence type="predicted"/>
<dbReference type="InterPro" id="IPR046807">
    <property type="entry name" value="Tra1_central"/>
</dbReference>
<dbReference type="Proteomes" id="UP001357485">
    <property type="component" value="Unassembled WGS sequence"/>
</dbReference>
<accession>A0ABR0LIU4</accession>
<sequence length="139" mass="15921">MLADLIHHVRDSLSKEQIRRTVEVYTKNLHDDYPGTSFQTMSAKLLLNMAECIARLPDKQDGRHFLVMILNAIGDKFAAMNRQYHNAVKVSKQYSQQSIDAVPENYMADKDQPPDWDNIDIYTATPIKTSNPRERGSDP</sequence>
<comment type="caution">
    <text evidence="2">The sequence shown here is derived from an EMBL/GenBank/DDBJ whole genome shotgun (WGS) entry which is preliminary data.</text>
</comment>
<evidence type="ECO:0000313" key="3">
    <source>
        <dbReference type="Proteomes" id="UP001357485"/>
    </source>
</evidence>
<feature type="region of interest" description="Disordered" evidence="1">
    <location>
        <begin position="106"/>
        <end position="139"/>
    </location>
</feature>
<evidence type="ECO:0000256" key="1">
    <source>
        <dbReference type="SAM" id="MobiDB-lite"/>
    </source>
</evidence>
<feature type="non-terminal residue" evidence="2">
    <location>
        <position position="139"/>
    </location>
</feature>
<keyword evidence="3" id="KW-1185">Reference proteome</keyword>
<dbReference type="EMBL" id="JAVRRA010019497">
    <property type="protein sequence ID" value="KAK5179603.1"/>
    <property type="molecule type" value="Genomic_DNA"/>
</dbReference>
<protein>
    <submittedName>
        <fullName evidence="2">Transcription-associated protein 1</fullName>
    </submittedName>
</protein>
<organism evidence="2 3">
    <name type="scientific">Cryomyces antarcticus</name>
    <dbReference type="NCBI Taxonomy" id="329879"/>
    <lineage>
        <taxon>Eukaryota</taxon>
        <taxon>Fungi</taxon>
        <taxon>Dikarya</taxon>
        <taxon>Ascomycota</taxon>
        <taxon>Pezizomycotina</taxon>
        <taxon>Dothideomycetes</taxon>
        <taxon>Dothideomycetes incertae sedis</taxon>
        <taxon>Cryomyces</taxon>
    </lineage>
</organism>
<evidence type="ECO:0000313" key="2">
    <source>
        <dbReference type="EMBL" id="KAK5179603.1"/>
    </source>
</evidence>
<reference evidence="2 3" key="1">
    <citation type="submission" date="2023-08" db="EMBL/GenBank/DDBJ databases">
        <title>Black Yeasts Isolated from many extreme environments.</title>
        <authorList>
            <person name="Coleine C."/>
            <person name="Stajich J.E."/>
            <person name="Selbmann L."/>
        </authorList>
    </citation>
    <scope>NUCLEOTIDE SEQUENCE [LARGE SCALE GENOMIC DNA]</scope>
    <source>
        <strain evidence="2 3">CCFEE 536</strain>
    </source>
</reference>
<name>A0ABR0LIU4_9PEZI</name>